<proteinExistence type="predicted"/>
<evidence type="ECO:0000313" key="3">
    <source>
        <dbReference type="EMBL" id="EGC20216.1"/>
    </source>
</evidence>
<dbReference type="InterPro" id="IPR017969">
    <property type="entry name" value="Heavy-metal-associated_CS"/>
</dbReference>
<keyword evidence="3" id="KW-0378">Hydrolase</keyword>
<feature type="domain" description="HMA" evidence="2">
    <location>
        <begin position="9"/>
        <end position="75"/>
    </location>
</feature>
<comment type="caution">
    <text evidence="3">The sequence shown here is derived from an EMBL/GenBank/DDBJ whole genome shotgun (WGS) entry which is preliminary data.</text>
</comment>
<dbReference type="Pfam" id="PF00403">
    <property type="entry name" value="HMA"/>
    <property type="match status" value="1"/>
</dbReference>
<dbReference type="GO" id="GO:0016787">
    <property type="term" value="F:hydrolase activity"/>
    <property type="evidence" value="ECO:0007669"/>
    <property type="project" value="UniProtKB-KW"/>
</dbReference>
<dbReference type="AlphaFoldDB" id="F0F6D4"/>
<evidence type="ECO:0000313" key="4">
    <source>
        <dbReference type="Proteomes" id="UP000005697"/>
    </source>
</evidence>
<dbReference type="GO" id="GO:0046872">
    <property type="term" value="F:metal ion binding"/>
    <property type="evidence" value="ECO:0007669"/>
    <property type="project" value="UniProtKB-KW"/>
</dbReference>
<dbReference type="Proteomes" id="UP000005697">
    <property type="component" value="Unassembled WGS sequence"/>
</dbReference>
<evidence type="ECO:0000259" key="2">
    <source>
        <dbReference type="PROSITE" id="PS50846"/>
    </source>
</evidence>
<dbReference type="PANTHER" id="PTHR46594">
    <property type="entry name" value="P-TYPE CATION-TRANSPORTING ATPASE"/>
    <property type="match status" value="1"/>
</dbReference>
<gene>
    <name evidence="3" type="ORF">HMPREF9141_1156</name>
</gene>
<keyword evidence="4" id="KW-1185">Reference proteome</keyword>
<keyword evidence="1" id="KW-0479">Metal-binding</keyword>
<reference evidence="3 4" key="1">
    <citation type="submission" date="2011-01" db="EMBL/GenBank/DDBJ databases">
        <authorList>
            <person name="Muzny D."/>
            <person name="Qin X."/>
            <person name="Deng J."/>
            <person name="Jiang H."/>
            <person name="Liu Y."/>
            <person name="Qu J."/>
            <person name="Song X.-Z."/>
            <person name="Zhang L."/>
            <person name="Thornton R."/>
            <person name="Coyle M."/>
            <person name="Francisco L."/>
            <person name="Jackson L."/>
            <person name="Javaid M."/>
            <person name="Korchina V."/>
            <person name="Kovar C."/>
            <person name="Mata R."/>
            <person name="Mathew T."/>
            <person name="Ngo R."/>
            <person name="Nguyen L."/>
            <person name="Nguyen N."/>
            <person name="Okwuonu G."/>
            <person name="Ongeri F."/>
            <person name="Pham C."/>
            <person name="Simmons D."/>
            <person name="Wilczek-Boney K."/>
            <person name="Hale W."/>
            <person name="Jakkamsetti A."/>
            <person name="Pham P."/>
            <person name="Ruth R."/>
            <person name="San Lucas F."/>
            <person name="Warren J."/>
            <person name="Zhang J."/>
            <person name="Zhao Z."/>
            <person name="Zhou C."/>
            <person name="Zhu D."/>
            <person name="Lee S."/>
            <person name="Bess C."/>
            <person name="Blankenburg K."/>
            <person name="Forbes L."/>
            <person name="Fu Q."/>
            <person name="Gubbala S."/>
            <person name="Hirani K."/>
            <person name="Jayaseelan J.C."/>
            <person name="Lara F."/>
            <person name="Munidasa M."/>
            <person name="Palculict T."/>
            <person name="Patil S."/>
            <person name="Pu L.-L."/>
            <person name="Saada N."/>
            <person name="Tang L."/>
            <person name="Weissenberger G."/>
            <person name="Zhu Y."/>
            <person name="Hemphill L."/>
            <person name="Shang Y."/>
            <person name="Youmans B."/>
            <person name="Ayvaz T."/>
            <person name="Ross M."/>
            <person name="Santibanez J."/>
            <person name="Aqrawi P."/>
            <person name="Gross S."/>
            <person name="Joshi V."/>
            <person name="Fowler G."/>
            <person name="Nazareth L."/>
            <person name="Reid J."/>
            <person name="Worley K."/>
            <person name="Petrosino J."/>
            <person name="Highlander S."/>
            <person name="Gibbs R."/>
        </authorList>
    </citation>
    <scope>NUCLEOTIDE SEQUENCE [LARGE SCALE GENOMIC DNA]</scope>
    <source>
        <strain evidence="3 4">DSM 16608</strain>
    </source>
</reference>
<dbReference type="EMBL" id="AEWX01000017">
    <property type="protein sequence ID" value="EGC20216.1"/>
    <property type="molecule type" value="Genomic_DNA"/>
</dbReference>
<organism evidence="3 4">
    <name type="scientific">Prevotella multiformis DSM 16608</name>
    <dbReference type="NCBI Taxonomy" id="888743"/>
    <lineage>
        <taxon>Bacteria</taxon>
        <taxon>Pseudomonadati</taxon>
        <taxon>Bacteroidota</taxon>
        <taxon>Bacteroidia</taxon>
        <taxon>Bacteroidales</taxon>
        <taxon>Prevotellaceae</taxon>
        <taxon>Prevotella</taxon>
    </lineage>
</organism>
<name>F0F6D4_9BACT</name>
<protein>
    <submittedName>
        <fullName evidence="3">Heavy metal-associated domain protein</fullName>
        <ecNumber evidence="3">3.6.3.4</ecNumber>
    </submittedName>
</protein>
<dbReference type="PROSITE" id="PS01047">
    <property type="entry name" value="HMA_1"/>
    <property type="match status" value="1"/>
</dbReference>
<dbReference type="CDD" id="cd00371">
    <property type="entry name" value="HMA"/>
    <property type="match status" value="1"/>
</dbReference>
<dbReference type="EC" id="3.6.3.4" evidence="3"/>
<dbReference type="Gene3D" id="3.30.70.100">
    <property type="match status" value="1"/>
</dbReference>
<dbReference type="SUPFAM" id="SSF55008">
    <property type="entry name" value="HMA, heavy metal-associated domain"/>
    <property type="match status" value="1"/>
</dbReference>
<dbReference type="STRING" id="888743.HMPREF9141_1156"/>
<dbReference type="InterPro" id="IPR036163">
    <property type="entry name" value="HMA_dom_sf"/>
</dbReference>
<accession>F0F6D4</accession>
<dbReference type="HOGENOM" id="CLU_134973_10_4_10"/>
<dbReference type="InterPro" id="IPR006121">
    <property type="entry name" value="HMA_dom"/>
</dbReference>
<dbReference type="eggNOG" id="COG2608">
    <property type="taxonomic scope" value="Bacteria"/>
</dbReference>
<sequence>MKKGTGIMKKKVFAVSGMKCVHCKANVENALKAVAGVRTAEASLEDADVTVEYDENKVTPDQLKAAVDNSGRYEMSL</sequence>
<dbReference type="PANTHER" id="PTHR46594:SF4">
    <property type="entry name" value="P-TYPE CATION-TRANSPORTING ATPASE"/>
    <property type="match status" value="1"/>
</dbReference>
<evidence type="ECO:0000256" key="1">
    <source>
        <dbReference type="ARBA" id="ARBA00022723"/>
    </source>
</evidence>
<dbReference type="PROSITE" id="PS50846">
    <property type="entry name" value="HMA_2"/>
    <property type="match status" value="1"/>
</dbReference>